<sequence length="274" mass="27981">MRLAPVTAVVVVGAAVTLTPVAMADAAANQVPTVTLTGASCRPDRQSVLMRFDDDRTHGYAVRAHIYRNSDPALVTAQIIAAPAWEPRGRSLELRPAAGARGVAKLLIRLTDEDGGSTFFPVNYRVGYTGMTGDADTDVIVGNASANTLRGLGGADVLCGLGGHDQIQGGEGNDLAYGGDGHDSVDGGTGNDIVSGDRDSDRVIGGDGDDRLFGGTGGVENDIEMGGPGRDTIVDPAGEDSVTGGPDPDTFVVSRQARVVDGAAEDTVAVIPVP</sequence>
<gene>
    <name evidence="5" type="ORF">GCM10010124_04210</name>
</gene>
<dbReference type="PRINTS" id="PR00313">
    <property type="entry name" value="CABNDNGRPT"/>
</dbReference>
<dbReference type="InterPro" id="IPR050557">
    <property type="entry name" value="RTX_toxin/Mannuronan_C5-epim"/>
</dbReference>
<keyword evidence="2" id="KW-0964">Secreted</keyword>
<dbReference type="PANTHER" id="PTHR38340:SF1">
    <property type="entry name" value="S-LAYER PROTEIN"/>
    <property type="match status" value="1"/>
</dbReference>
<comment type="subcellular location">
    <subcellularLocation>
        <location evidence="1">Secreted</location>
    </subcellularLocation>
</comment>
<dbReference type="Pfam" id="PF00353">
    <property type="entry name" value="HemolysinCabind"/>
    <property type="match status" value="2"/>
</dbReference>
<evidence type="ECO:0000256" key="4">
    <source>
        <dbReference type="SAM" id="SignalP"/>
    </source>
</evidence>
<feature type="compositionally biased region" description="Basic and acidic residues" evidence="3">
    <location>
        <begin position="195"/>
        <end position="212"/>
    </location>
</feature>
<evidence type="ECO:0000313" key="5">
    <source>
        <dbReference type="EMBL" id="GGK14770.1"/>
    </source>
</evidence>
<keyword evidence="4" id="KW-0732">Signal</keyword>
<dbReference type="InterPro" id="IPR011049">
    <property type="entry name" value="Serralysin-like_metalloprot_C"/>
</dbReference>
<evidence type="ECO:0000256" key="1">
    <source>
        <dbReference type="ARBA" id="ARBA00004613"/>
    </source>
</evidence>
<dbReference type="GO" id="GO:0005576">
    <property type="term" value="C:extracellular region"/>
    <property type="evidence" value="ECO:0007669"/>
    <property type="project" value="UniProtKB-SubCell"/>
</dbReference>
<feature type="region of interest" description="Disordered" evidence="3">
    <location>
        <begin position="179"/>
        <end position="227"/>
    </location>
</feature>
<reference evidence="5" key="1">
    <citation type="journal article" date="2014" name="Int. J. Syst. Evol. Microbiol.">
        <title>Complete genome sequence of Corynebacterium casei LMG S-19264T (=DSM 44701T), isolated from a smear-ripened cheese.</title>
        <authorList>
            <consortium name="US DOE Joint Genome Institute (JGI-PGF)"/>
            <person name="Walter F."/>
            <person name="Albersmeier A."/>
            <person name="Kalinowski J."/>
            <person name="Ruckert C."/>
        </authorList>
    </citation>
    <scope>NUCLEOTIDE SEQUENCE</scope>
    <source>
        <strain evidence="5">JCM 3091</strain>
    </source>
</reference>
<evidence type="ECO:0008006" key="7">
    <source>
        <dbReference type="Google" id="ProtNLM"/>
    </source>
</evidence>
<dbReference type="RefSeq" id="WP_189112408.1">
    <property type="nucleotide sequence ID" value="NZ_BMQC01000001.1"/>
</dbReference>
<organism evidence="5 6">
    <name type="scientific">Pilimelia terevasa</name>
    <dbReference type="NCBI Taxonomy" id="53372"/>
    <lineage>
        <taxon>Bacteria</taxon>
        <taxon>Bacillati</taxon>
        <taxon>Actinomycetota</taxon>
        <taxon>Actinomycetes</taxon>
        <taxon>Micromonosporales</taxon>
        <taxon>Micromonosporaceae</taxon>
        <taxon>Pilimelia</taxon>
    </lineage>
</organism>
<dbReference type="Proteomes" id="UP000662200">
    <property type="component" value="Unassembled WGS sequence"/>
</dbReference>
<dbReference type="PANTHER" id="PTHR38340">
    <property type="entry name" value="S-LAYER PROTEIN"/>
    <property type="match status" value="1"/>
</dbReference>
<feature type="chain" id="PRO_5035185505" description="Calcium-binding protein" evidence="4">
    <location>
        <begin position="25"/>
        <end position="274"/>
    </location>
</feature>
<name>A0A8J3BJ47_9ACTN</name>
<dbReference type="EMBL" id="BMQC01000001">
    <property type="protein sequence ID" value="GGK14770.1"/>
    <property type="molecule type" value="Genomic_DNA"/>
</dbReference>
<accession>A0A8J3BJ47</accession>
<evidence type="ECO:0000256" key="3">
    <source>
        <dbReference type="SAM" id="MobiDB-lite"/>
    </source>
</evidence>
<evidence type="ECO:0000256" key="2">
    <source>
        <dbReference type="ARBA" id="ARBA00022525"/>
    </source>
</evidence>
<proteinExistence type="predicted"/>
<reference evidence="5" key="2">
    <citation type="submission" date="2020-09" db="EMBL/GenBank/DDBJ databases">
        <authorList>
            <person name="Sun Q."/>
            <person name="Ohkuma M."/>
        </authorList>
    </citation>
    <scope>NUCLEOTIDE SEQUENCE</scope>
    <source>
        <strain evidence="5">JCM 3091</strain>
    </source>
</reference>
<dbReference type="Gene3D" id="2.150.10.10">
    <property type="entry name" value="Serralysin-like metalloprotease, C-terminal"/>
    <property type="match status" value="1"/>
</dbReference>
<feature type="signal peptide" evidence="4">
    <location>
        <begin position="1"/>
        <end position="24"/>
    </location>
</feature>
<keyword evidence="6" id="KW-1185">Reference proteome</keyword>
<comment type="caution">
    <text evidence="5">The sequence shown here is derived from an EMBL/GenBank/DDBJ whole genome shotgun (WGS) entry which is preliminary data.</text>
</comment>
<dbReference type="GO" id="GO:0005509">
    <property type="term" value="F:calcium ion binding"/>
    <property type="evidence" value="ECO:0007669"/>
    <property type="project" value="InterPro"/>
</dbReference>
<dbReference type="SUPFAM" id="SSF51120">
    <property type="entry name" value="beta-Roll"/>
    <property type="match status" value="1"/>
</dbReference>
<evidence type="ECO:0000313" key="6">
    <source>
        <dbReference type="Proteomes" id="UP000662200"/>
    </source>
</evidence>
<dbReference type="AlphaFoldDB" id="A0A8J3BJ47"/>
<dbReference type="InterPro" id="IPR001343">
    <property type="entry name" value="Hemolysn_Ca-bd"/>
</dbReference>
<protein>
    <recommendedName>
        <fullName evidence="7">Calcium-binding protein</fullName>
    </recommendedName>
</protein>